<evidence type="ECO:0000256" key="2">
    <source>
        <dbReference type="SAM" id="Phobius"/>
    </source>
</evidence>
<dbReference type="InterPro" id="IPR002881">
    <property type="entry name" value="DUF58"/>
</dbReference>
<protein>
    <submittedName>
        <fullName evidence="4">DUF58 domain-containing protein</fullName>
    </submittedName>
</protein>
<feature type="transmembrane region" description="Helical" evidence="2">
    <location>
        <begin position="47"/>
        <end position="66"/>
    </location>
</feature>
<organism evidence="4 5">
    <name type="scientific">Nakamurella leprariae</name>
    <dbReference type="NCBI Taxonomy" id="2803911"/>
    <lineage>
        <taxon>Bacteria</taxon>
        <taxon>Bacillati</taxon>
        <taxon>Actinomycetota</taxon>
        <taxon>Actinomycetes</taxon>
        <taxon>Nakamurellales</taxon>
        <taxon>Nakamurellaceae</taxon>
        <taxon>Nakamurella</taxon>
    </lineage>
</organism>
<comment type="caution">
    <text evidence="4">The sequence shown here is derived from an EMBL/GenBank/DDBJ whole genome shotgun (WGS) entry which is preliminary data.</text>
</comment>
<evidence type="ECO:0000256" key="1">
    <source>
        <dbReference type="SAM" id="MobiDB-lite"/>
    </source>
</evidence>
<dbReference type="PANTHER" id="PTHR34351">
    <property type="entry name" value="SLR1927 PROTEIN-RELATED"/>
    <property type="match status" value="1"/>
</dbReference>
<dbReference type="RefSeq" id="WP_205262195.1">
    <property type="nucleotide sequence ID" value="NZ_JAERWK010000025.1"/>
</dbReference>
<feature type="region of interest" description="Disordered" evidence="1">
    <location>
        <begin position="186"/>
        <end position="215"/>
    </location>
</feature>
<keyword evidence="2" id="KW-0472">Membrane</keyword>
<keyword evidence="2" id="KW-0812">Transmembrane</keyword>
<evidence type="ECO:0000313" key="5">
    <source>
        <dbReference type="Proteomes" id="UP000663792"/>
    </source>
</evidence>
<evidence type="ECO:0000313" key="4">
    <source>
        <dbReference type="EMBL" id="MBM9469240.1"/>
    </source>
</evidence>
<feature type="compositionally biased region" description="Gly residues" evidence="1">
    <location>
        <begin position="440"/>
        <end position="453"/>
    </location>
</feature>
<sequence length="453" mass="47907">MGPGKRPRSTRDGWRSISGLTTRGRCLLAGGLAAVVCAVVLDERDLLRIGLFAALFPILAWLVMTLHRTRLAAAHRVLPDRLAAGSTGTVELTVTNSGVSRSASCELGERPTPDLTAGLRATVPGLRAGHSAVTRYPAVAVRRGRFVVGPPRIRIGDPFGMWESTRMLPARTEVLVVPTVEPLIGAPPGPGTLSAASERTPAGESGGDPDITMRPYRDGDDIRAINWRASARHHDELMVRLHEPASHGGATVLLDHRVAAFPDARPTSEYPDGIGGDPTFERAVSAAASLTLHLAAEDHRVRLVTHTDRVLADGHDIADDVLGALAVLGADRTSWHPVRPAHPGLVVAVLGELDVRTARMLTSTLSRAGTLVAVVVSEHDGRTVAPPPPEGITVMTAAGWRVTRWTRDEPLAAAWQRVCPPRHRPGPGPAVRMRPAGTAGLSGAGAPGTGVRR</sequence>
<dbReference type="AlphaFoldDB" id="A0A939C0H6"/>
<dbReference type="PANTHER" id="PTHR34351:SF1">
    <property type="entry name" value="SLR1927 PROTEIN"/>
    <property type="match status" value="1"/>
</dbReference>
<accession>A0A939C0H6</accession>
<reference evidence="4" key="1">
    <citation type="submission" date="2021-01" db="EMBL/GenBank/DDBJ databases">
        <title>YIM 132084 draft genome.</title>
        <authorList>
            <person name="An D."/>
        </authorList>
    </citation>
    <scope>NUCLEOTIDE SEQUENCE</scope>
    <source>
        <strain evidence="4">YIM 132084</strain>
    </source>
</reference>
<dbReference type="EMBL" id="JAERWK010000025">
    <property type="protein sequence ID" value="MBM9469240.1"/>
    <property type="molecule type" value="Genomic_DNA"/>
</dbReference>
<dbReference type="Pfam" id="PF01882">
    <property type="entry name" value="DUF58"/>
    <property type="match status" value="1"/>
</dbReference>
<keyword evidence="2" id="KW-1133">Transmembrane helix</keyword>
<evidence type="ECO:0000259" key="3">
    <source>
        <dbReference type="Pfam" id="PF01882"/>
    </source>
</evidence>
<name>A0A939C0H6_9ACTN</name>
<keyword evidence="5" id="KW-1185">Reference proteome</keyword>
<feature type="region of interest" description="Disordered" evidence="1">
    <location>
        <begin position="433"/>
        <end position="453"/>
    </location>
</feature>
<gene>
    <name evidence="4" type="ORF">JL106_18290</name>
</gene>
<dbReference type="Proteomes" id="UP000663792">
    <property type="component" value="Unassembled WGS sequence"/>
</dbReference>
<feature type="domain" description="DUF58" evidence="3">
    <location>
        <begin position="213"/>
        <end position="310"/>
    </location>
</feature>
<proteinExistence type="predicted"/>